<gene>
    <name evidence="1" type="ORF">MILVUS5_LOCUS8952</name>
</gene>
<evidence type="ECO:0000313" key="2">
    <source>
        <dbReference type="Proteomes" id="UP001177021"/>
    </source>
</evidence>
<dbReference type="EMBL" id="CASHSV030000024">
    <property type="protein sequence ID" value="CAJ2638811.1"/>
    <property type="molecule type" value="Genomic_DNA"/>
</dbReference>
<proteinExistence type="predicted"/>
<keyword evidence="2" id="KW-1185">Reference proteome</keyword>
<reference evidence="1" key="1">
    <citation type="submission" date="2023-10" db="EMBL/GenBank/DDBJ databases">
        <authorList>
            <person name="Rodriguez Cubillos JULIANA M."/>
            <person name="De Vega J."/>
        </authorList>
    </citation>
    <scope>NUCLEOTIDE SEQUENCE</scope>
</reference>
<comment type="caution">
    <text evidence="1">The sequence shown here is derived from an EMBL/GenBank/DDBJ whole genome shotgun (WGS) entry which is preliminary data.</text>
</comment>
<dbReference type="Proteomes" id="UP001177021">
    <property type="component" value="Unassembled WGS sequence"/>
</dbReference>
<organism evidence="1 2">
    <name type="scientific">Trifolium pratense</name>
    <name type="common">Red clover</name>
    <dbReference type="NCBI Taxonomy" id="57577"/>
    <lineage>
        <taxon>Eukaryota</taxon>
        <taxon>Viridiplantae</taxon>
        <taxon>Streptophyta</taxon>
        <taxon>Embryophyta</taxon>
        <taxon>Tracheophyta</taxon>
        <taxon>Spermatophyta</taxon>
        <taxon>Magnoliopsida</taxon>
        <taxon>eudicotyledons</taxon>
        <taxon>Gunneridae</taxon>
        <taxon>Pentapetalae</taxon>
        <taxon>rosids</taxon>
        <taxon>fabids</taxon>
        <taxon>Fabales</taxon>
        <taxon>Fabaceae</taxon>
        <taxon>Papilionoideae</taxon>
        <taxon>50 kb inversion clade</taxon>
        <taxon>NPAAA clade</taxon>
        <taxon>Hologalegina</taxon>
        <taxon>IRL clade</taxon>
        <taxon>Trifolieae</taxon>
        <taxon>Trifolium</taxon>
    </lineage>
</organism>
<name>A0ACB0J1P1_TRIPR</name>
<accession>A0ACB0J1P1</accession>
<sequence length="144" mass="16899">MEAQFMLLIIVLVTTTILLILLLNVVDHIFELLAKMITTFIMMAKNKKERRRRRKIQAKLLELHMSLCPYIIAKKVILNLALLFVIMLSMKVAKTARVPLWEIQPQHKTYGRLRYTIHDQPHKHNFSPPPPRRTPPPPPPSYIF</sequence>
<protein>
    <submittedName>
        <fullName evidence="1">Uncharacterized protein</fullName>
    </submittedName>
</protein>
<evidence type="ECO:0000313" key="1">
    <source>
        <dbReference type="EMBL" id="CAJ2638811.1"/>
    </source>
</evidence>